<evidence type="ECO:0000259" key="8">
    <source>
        <dbReference type="SMART" id="SM00382"/>
    </source>
</evidence>
<evidence type="ECO:0000256" key="4">
    <source>
        <dbReference type="ARBA" id="ARBA00022741"/>
    </source>
</evidence>
<dbReference type="GO" id="GO:0003677">
    <property type="term" value="F:DNA binding"/>
    <property type="evidence" value="ECO:0007669"/>
    <property type="project" value="InterPro"/>
</dbReference>
<dbReference type="InterPro" id="IPR050238">
    <property type="entry name" value="DNA_Rep/Repair_Clamp_Loader"/>
</dbReference>
<dbReference type="GO" id="GO:0031391">
    <property type="term" value="C:Elg1 RFC-like complex"/>
    <property type="evidence" value="ECO:0007669"/>
    <property type="project" value="TreeGrafter"/>
</dbReference>
<dbReference type="SUPFAM" id="SSF52540">
    <property type="entry name" value="P-loop containing nucleoside triphosphate hydrolases"/>
    <property type="match status" value="1"/>
</dbReference>
<dbReference type="GO" id="GO:0005663">
    <property type="term" value="C:DNA replication factor C complex"/>
    <property type="evidence" value="ECO:0007669"/>
    <property type="project" value="TreeGrafter"/>
</dbReference>
<evidence type="ECO:0000256" key="3">
    <source>
        <dbReference type="ARBA" id="ARBA00022705"/>
    </source>
</evidence>
<evidence type="ECO:0000256" key="7">
    <source>
        <dbReference type="ARBA" id="ARBA00070184"/>
    </source>
</evidence>
<dbReference type="FunFam" id="1.10.8.60:FF:000028">
    <property type="entry name" value="Replication factor C subunit 5"/>
    <property type="match status" value="1"/>
</dbReference>
<gene>
    <name evidence="9" type="ORF">BDV98DRAFT_561406</name>
</gene>
<dbReference type="InterPro" id="IPR003959">
    <property type="entry name" value="ATPase_AAA_core"/>
</dbReference>
<protein>
    <recommendedName>
        <fullName evidence="7">Replication factor C subunit 3</fullName>
    </recommendedName>
</protein>
<dbReference type="FunFam" id="1.20.272.10:FF:000004">
    <property type="entry name" value="Replication factor C subunit 5"/>
    <property type="match status" value="1"/>
</dbReference>
<evidence type="ECO:0000256" key="6">
    <source>
        <dbReference type="ARBA" id="ARBA00023242"/>
    </source>
</evidence>
<evidence type="ECO:0000313" key="9">
    <source>
        <dbReference type="EMBL" id="TFL05067.1"/>
    </source>
</evidence>
<dbReference type="InterPro" id="IPR047854">
    <property type="entry name" value="RFC_lid"/>
</dbReference>
<feature type="domain" description="AAA+ ATPase" evidence="8">
    <location>
        <begin position="71"/>
        <end position="198"/>
    </location>
</feature>
<organism evidence="9 10">
    <name type="scientific">Pterulicium gracile</name>
    <dbReference type="NCBI Taxonomy" id="1884261"/>
    <lineage>
        <taxon>Eukaryota</taxon>
        <taxon>Fungi</taxon>
        <taxon>Dikarya</taxon>
        <taxon>Basidiomycota</taxon>
        <taxon>Agaricomycotina</taxon>
        <taxon>Agaricomycetes</taxon>
        <taxon>Agaricomycetidae</taxon>
        <taxon>Agaricales</taxon>
        <taxon>Pleurotineae</taxon>
        <taxon>Pterulaceae</taxon>
        <taxon>Pterulicium</taxon>
    </lineage>
</organism>
<dbReference type="CDD" id="cd18140">
    <property type="entry name" value="HLD_clamp_RFC"/>
    <property type="match status" value="1"/>
</dbReference>
<dbReference type="Pfam" id="PF00004">
    <property type="entry name" value="AAA"/>
    <property type="match status" value="1"/>
</dbReference>
<dbReference type="FunFam" id="3.40.50.300:FF:000129">
    <property type="entry name" value="Replication factor C subunit 5"/>
    <property type="match status" value="1"/>
</dbReference>
<accession>A0A5C3QUH2</accession>
<dbReference type="GO" id="GO:0006271">
    <property type="term" value="P:DNA strand elongation involved in DNA replication"/>
    <property type="evidence" value="ECO:0007669"/>
    <property type="project" value="UniProtKB-ARBA"/>
</dbReference>
<comment type="similarity">
    <text evidence="2">Belongs to the activator 1 small subunits family.</text>
</comment>
<dbReference type="Proteomes" id="UP000305067">
    <property type="component" value="Unassembled WGS sequence"/>
</dbReference>
<keyword evidence="4" id="KW-0547">Nucleotide-binding</keyword>
<dbReference type="EMBL" id="ML178817">
    <property type="protein sequence ID" value="TFL05067.1"/>
    <property type="molecule type" value="Genomic_DNA"/>
</dbReference>
<dbReference type="GO" id="GO:0031390">
    <property type="term" value="C:Ctf18 RFC-like complex"/>
    <property type="evidence" value="ECO:0007669"/>
    <property type="project" value="TreeGrafter"/>
</dbReference>
<dbReference type="AlphaFoldDB" id="A0A5C3QUH2"/>
<keyword evidence="10" id="KW-1185">Reference proteome</keyword>
<keyword evidence="6" id="KW-0539">Nucleus</keyword>
<dbReference type="InterPro" id="IPR008921">
    <property type="entry name" value="DNA_pol3_clamp-load_cplx_C"/>
</dbReference>
<keyword evidence="3" id="KW-0235">DNA replication</keyword>
<dbReference type="GO" id="GO:0006281">
    <property type="term" value="P:DNA repair"/>
    <property type="evidence" value="ECO:0007669"/>
    <property type="project" value="TreeGrafter"/>
</dbReference>
<evidence type="ECO:0000256" key="5">
    <source>
        <dbReference type="ARBA" id="ARBA00022840"/>
    </source>
</evidence>
<dbReference type="NCBIfam" id="NF001679">
    <property type="entry name" value="PRK00440.1"/>
    <property type="match status" value="1"/>
</dbReference>
<reference evidence="9 10" key="1">
    <citation type="journal article" date="2019" name="Nat. Ecol. Evol.">
        <title>Megaphylogeny resolves global patterns of mushroom evolution.</title>
        <authorList>
            <person name="Varga T."/>
            <person name="Krizsan K."/>
            <person name="Foldi C."/>
            <person name="Dima B."/>
            <person name="Sanchez-Garcia M."/>
            <person name="Sanchez-Ramirez S."/>
            <person name="Szollosi G.J."/>
            <person name="Szarkandi J.G."/>
            <person name="Papp V."/>
            <person name="Albert L."/>
            <person name="Andreopoulos W."/>
            <person name="Angelini C."/>
            <person name="Antonin V."/>
            <person name="Barry K.W."/>
            <person name="Bougher N.L."/>
            <person name="Buchanan P."/>
            <person name="Buyck B."/>
            <person name="Bense V."/>
            <person name="Catcheside P."/>
            <person name="Chovatia M."/>
            <person name="Cooper J."/>
            <person name="Damon W."/>
            <person name="Desjardin D."/>
            <person name="Finy P."/>
            <person name="Geml J."/>
            <person name="Haridas S."/>
            <person name="Hughes K."/>
            <person name="Justo A."/>
            <person name="Karasinski D."/>
            <person name="Kautmanova I."/>
            <person name="Kiss B."/>
            <person name="Kocsube S."/>
            <person name="Kotiranta H."/>
            <person name="LaButti K.M."/>
            <person name="Lechner B.E."/>
            <person name="Liimatainen K."/>
            <person name="Lipzen A."/>
            <person name="Lukacs Z."/>
            <person name="Mihaltcheva S."/>
            <person name="Morgado L.N."/>
            <person name="Niskanen T."/>
            <person name="Noordeloos M.E."/>
            <person name="Ohm R.A."/>
            <person name="Ortiz-Santana B."/>
            <person name="Ovrebo C."/>
            <person name="Racz N."/>
            <person name="Riley R."/>
            <person name="Savchenko A."/>
            <person name="Shiryaev A."/>
            <person name="Soop K."/>
            <person name="Spirin V."/>
            <person name="Szebenyi C."/>
            <person name="Tomsovsky M."/>
            <person name="Tulloss R.E."/>
            <person name="Uehling J."/>
            <person name="Grigoriev I.V."/>
            <person name="Vagvolgyi C."/>
            <person name="Papp T."/>
            <person name="Martin F.M."/>
            <person name="Miettinen O."/>
            <person name="Hibbett D.S."/>
            <person name="Nagy L.G."/>
        </authorList>
    </citation>
    <scope>NUCLEOTIDE SEQUENCE [LARGE SCALE GENOMIC DNA]</scope>
    <source>
        <strain evidence="9 10">CBS 309.79</strain>
    </source>
</reference>
<dbReference type="PANTHER" id="PTHR11669">
    <property type="entry name" value="REPLICATION FACTOR C / DNA POLYMERASE III GAMMA-TAU SUBUNIT"/>
    <property type="match status" value="1"/>
</dbReference>
<dbReference type="InterPro" id="IPR027417">
    <property type="entry name" value="P-loop_NTPase"/>
</dbReference>
<evidence type="ECO:0000256" key="2">
    <source>
        <dbReference type="ARBA" id="ARBA00005378"/>
    </source>
</evidence>
<dbReference type="PANTHER" id="PTHR11669:SF9">
    <property type="entry name" value="REPLICATION FACTOR C SUBUNIT 5"/>
    <property type="match status" value="1"/>
</dbReference>
<dbReference type="InterPro" id="IPR013748">
    <property type="entry name" value="Rep_factorC_C"/>
</dbReference>
<dbReference type="SUPFAM" id="SSF48019">
    <property type="entry name" value="post-AAA+ oligomerization domain-like"/>
    <property type="match status" value="1"/>
</dbReference>
<dbReference type="Gene3D" id="3.40.50.300">
    <property type="entry name" value="P-loop containing nucleotide triphosphate hydrolases"/>
    <property type="match status" value="1"/>
</dbReference>
<dbReference type="Gene3D" id="1.10.8.60">
    <property type="match status" value="1"/>
</dbReference>
<keyword evidence="5" id="KW-0067">ATP-binding</keyword>
<dbReference type="OrthoDB" id="4199794at2759"/>
<dbReference type="GO" id="GO:0031389">
    <property type="term" value="C:Rad17 RFC-like complex"/>
    <property type="evidence" value="ECO:0007669"/>
    <property type="project" value="TreeGrafter"/>
</dbReference>
<dbReference type="CDD" id="cd00009">
    <property type="entry name" value="AAA"/>
    <property type="match status" value="1"/>
</dbReference>
<evidence type="ECO:0000256" key="1">
    <source>
        <dbReference type="ARBA" id="ARBA00004123"/>
    </source>
</evidence>
<evidence type="ECO:0000313" key="10">
    <source>
        <dbReference type="Proteomes" id="UP000305067"/>
    </source>
</evidence>
<dbReference type="InterPro" id="IPR003593">
    <property type="entry name" value="AAA+_ATPase"/>
</dbReference>
<dbReference type="SMART" id="SM00382">
    <property type="entry name" value="AAA"/>
    <property type="match status" value="1"/>
</dbReference>
<dbReference type="Pfam" id="PF08542">
    <property type="entry name" value="Rep_fac_C"/>
    <property type="match status" value="1"/>
</dbReference>
<sequence>MSDDEFGTSANMMDVDEQIASFAKGKGKETDAVEYEQNLPWVEKYRPVTLDDVVSHQDITSTIERFIDKNRLPHLLFYGPPGTGKTSTIIAMARRIYGKDYKKQILELNASDDRGIDVVRSQIKQFAETRTLFSKGFKLIILDEADMMTQAAQAALRRVIEQYTKNVRFCIICNYVNKIVPAIQSRCTRFRFSPLPVGEIEKRVGTVIEAEGVKLTDDGKKALLKLSKGDMRRALNILQACHAAFDTTTETDVYACTGNPLPADIESIVNSMLGEDFTTSYEKINTMKTERGLALQDLIAGAYEYIESLEFKPNARIYLLDHLATTEHRLSTGGNEKIQLTALLGAFKMAVELSAKS</sequence>
<dbReference type="STRING" id="1884261.A0A5C3QUH2"/>
<proteinExistence type="inferred from homology"/>
<dbReference type="GO" id="GO:0016887">
    <property type="term" value="F:ATP hydrolysis activity"/>
    <property type="evidence" value="ECO:0007669"/>
    <property type="project" value="InterPro"/>
</dbReference>
<dbReference type="GO" id="GO:0005524">
    <property type="term" value="F:ATP binding"/>
    <property type="evidence" value="ECO:0007669"/>
    <property type="project" value="UniProtKB-KW"/>
</dbReference>
<name>A0A5C3QUH2_9AGAR</name>
<comment type="subcellular location">
    <subcellularLocation>
        <location evidence="1">Nucleus</location>
    </subcellularLocation>
</comment>
<dbReference type="Gene3D" id="1.20.272.10">
    <property type="match status" value="1"/>
</dbReference>
<dbReference type="GO" id="GO:0003689">
    <property type="term" value="F:DNA clamp loader activity"/>
    <property type="evidence" value="ECO:0007669"/>
    <property type="project" value="TreeGrafter"/>
</dbReference>